<keyword evidence="3 6" id="KW-1133">Transmembrane helix</keyword>
<feature type="region of interest" description="Disordered" evidence="5">
    <location>
        <begin position="88"/>
        <end position="114"/>
    </location>
</feature>
<proteinExistence type="predicted"/>
<dbReference type="EMBL" id="VEPZ02000209">
    <property type="protein sequence ID" value="KAE8730035.1"/>
    <property type="molecule type" value="Genomic_DNA"/>
</dbReference>
<evidence type="ECO:0000256" key="6">
    <source>
        <dbReference type="SAM" id="Phobius"/>
    </source>
</evidence>
<evidence type="ECO:0000256" key="1">
    <source>
        <dbReference type="ARBA" id="ARBA00004141"/>
    </source>
</evidence>
<gene>
    <name evidence="7" type="ORF">F3Y22_tig00003041pilonHSYRG00625</name>
</gene>
<comment type="subcellular location">
    <subcellularLocation>
        <location evidence="1">Membrane</location>
        <topology evidence="1">Multi-pass membrane protein</topology>
    </subcellularLocation>
</comment>
<evidence type="ECO:0000256" key="2">
    <source>
        <dbReference type="ARBA" id="ARBA00022692"/>
    </source>
</evidence>
<feature type="transmembrane region" description="Helical" evidence="6">
    <location>
        <begin position="62"/>
        <end position="84"/>
    </location>
</feature>
<feature type="transmembrane region" description="Helical" evidence="6">
    <location>
        <begin position="6"/>
        <end position="25"/>
    </location>
</feature>
<reference evidence="7" key="1">
    <citation type="submission" date="2019-09" db="EMBL/GenBank/DDBJ databases">
        <title>Draft genome information of white flower Hibiscus syriacus.</title>
        <authorList>
            <person name="Kim Y.-M."/>
        </authorList>
    </citation>
    <scope>NUCLEOTIDE SEQUENCE [LARGE SCALE GENOMIC DNA]</scope>
    <source>
        <strain evidence="7">YM2019G1</strain>
    </source>
</reference>
<dbReference type="GO" id="GO:0005886">
    <property type="term" value="C:plasma membrane"/>
    <property type="evidence" value="ECO:0007669"/>
    <property type="project" value="TreeGrafter"/>
</dbReference>
<evidence type="ECO:0000313" key="7">
    <source>
        <dbReference type="EMBL" id="KAE8730035.1"/>
    </source>
</evidence>
<dbReference type="Pfam" id="PF02535">
    <property type="entry name" value="Zip"/>
    <property type="match status" value="1"/>
</dbReference>
<dbReference type="PANTHER" id="PTHR11040:SF41">
    <property type="entry name" value="ZINC TRANSPORTER 7"/>
    <property type="match status" value="1"/>
</dbReference>
<sequence>MKLKVIAFVTILVYRVIGVSLPLFSRYMPSLAPDRDLFTIVKTFASGVILATGNPWKKFPFMTFVAMLSALFTLMVDSFAMGVYKKRSSRANNGARQENGNKTIENSEHGHGAE</sequence>
<dbReference type="GO" id="GO:0005385">
    <property type="term" value="F:zinc ion transmembrane transporter activity"/>
    <property type="evidence" value="ECO:0007669"/>
    <property type="project" value="TreeGrafter"/>
</dbReference>
<evidence type="ECO:0000256" key="5">
    <source>
        <dbReference type="SAM" id="MobiDB-lite"/>
    </source>
</evidence>
<evidence type="ECO:0000256" key="4">
    <source>
        <dbReference type="ARBA" id="ARBA00023136"/>
    </source>
</evidence>
<dbReference type="PANTHER" id="PTHR11040">
    <property type="entry name" value="ZINC/IRON TRANSPORTER"/>
    <property type="match status" value="1"/>
</dbReference>
<keyword evidence="4 6" id="KW-0472">Membrane</keyword>
<feature type="compositionally biased region" description="Basic and acidic residues" evidence="5">
    <location>
        <begin position="105"/>
        <end position="114"/>
    </location>
</feature>
<comment type="caution">
    <text evidence="7">The sequence shown here is derived from an EMBL/GenBank/DDBJ whole genome shotgun (WGS) entry which is preliminary data.</text>
</comment>
<evidence type="ECO:0000256" key="3">
    <source>
        <dbReference type="ARBA" id="ARBA00022989"/>
    </source>
</evidence>
<evidence type="ECO:0000313" key="8">
    <source>
        <dbReference type="Proteomes" id="UP000436088"/>
    </source>
</evidence>
<protein>
    <submittedName>
        <fullName evidence="7">Detected protein of confused Function</fullName>
    </submittedName>
</protein>
<dbReference type="InterPro" id="IPR003689">
    <property type="entry name" value="ZIP"/>
</dbReference>
<keyword evidence="8" id="KW-1185">Reference proteome</keyword>
<dbReference type="Proteomes" id="UP000436088">
    <property type="component" value="Unassembled WGS sequence"/>
</dbReference>
<keyword evidence="2 6" id="KW-0812">Transmembrane</keyword>
<accession>A0A6A3CKX2</accession>
<dbReference type="AlphaFoldDB" id="A0A6A3CKX2"/>
<feature type="compositionally biased region" description="Polar residues" evidence="5">
    <location>
        <begin position="90"/>
        <end position="104"/>
    </location>
</feature>
<name>A0A6A3CKX2_HIBSY</name>
<organism evidence="7 8">
    <name type="scientific">Hibiscus syriacus</name>
    <name type="common">Rose of Sharon</name>
    <dbReference type="NCBI Taxonomy" id="106335"/>
    <lineage>
        <taxon>Eukaryota</taxon>
        <taxon>Viridiplantae</taxon>
        <taxon>Streptophyta</taxon>
        <taxon>Embryophyta</taxon>
        <taxon>Tracheophyta</taxon>
        <taxon>Spermatophyta</taxon>
        <taxon>Magnoliopsida</taxon>
        <taxon>eudicotyledons</taxon>
        <taxon>Gunneridae</taxon>
        <taxon>Pentapetalae</taxon>
        <taxon>rosids</taxon>
        <taxon>malvids</taxon>
        <taxon>Malvales</taxon>
        <taxon>Malvaceae</taxon>
        <taxon>Malvoideae</taxon>
        <taxon>Hibiscus</taxon>
    </lineage>
</organism>